<dbReference type="AlphaFoldDB" id="A0AAW7JVD6"/>
<dbReference type="Proteomes" id="UP001167831">
    <property type="component" value="Unassembled WGS sequence"/>
</dbReference>
<comment type="similarity">
    <text evidence="2">Belongs to the SusD family.</text>
</comment>
<dbReference type="Gene3D" id="1.25.40.390">
    <property type="match status" value="1"/>
</dbReference>
<comment type="caution">
    <text evidence="9">The sequence shown here is derived from an EMBL/GenBank/DDBJ whole genome shotgun (WGS) entry which is preliminary data.</text>
</comment>
<evidence type="ECO:0000256" key="2">
    <source>
        <dbReference type="ARBA" id="ARBA00006275"/>
    </source>
</evidence>
<proteinExistence type="inferred from homology"/>
<keyword evidence="3" id="KW-0732">Signal</keyword>
<name>A0AAW7JVD6_9BACT</name>
<protein>
    <submittedName>
        <fullName evidence="9">RagB/SusD family nutrient uptake outer membrane protein</fullName>
    </submittedName>
</protein>
<evidence type="ECO:0000313" key="8">
    <source>
        <dbReference type="EMBL" id="MDN0023602.1"/>
    </source>
</evidence>
<evidence type="ECO:0000259" key="7">
    <source>
        <dbReference type="Pfam" id="PF14322"/>
    </source>
</evidence>
<dbReference type="PROSITE" id="PS51257">
    <property type="entry name" value="PROKAR_LIPOPROTEIN"/>
    <property type="match status" value="1"/>
</dbReference>
<gene>
    <name evidence="8" type="ORF">QVN81_11340</name>
    <name evidence="9" type="ORF">QVN84_09615</name>
</gene>
<keyword evidence="5" id="KW-0998">Cell outer membrane</keyword>
<dbReference type="Pfam" id="PF14322">
    <property type="entry name" value="SusD-like_3"/>
    <property type="match status" value="1"/>
</dbReference>
<evidence type="ECO:0000256" key="1">
    <source>
        <dbReference type="ARBA" id="ARBA00004442"/>
    </source>
</evidence>
<evidence type="ECO:0000259" key="6">
    <source>
        <dbReference type="Pfam" id="PF07980"/>
    </source>
</evidence>
<dbReference type="EMBL" id="JAUEIE010000015">
    <property type="protein sequence ID" value="MDN0023602.1"/>
    <property type="molecule type" value="Genomic_DNA"/>
</dbReference>
<dbReference type="EMBL" id="JAUEIF010000008">
    <property type="protein sequence ID" value="MDN0025771.1"/>
    <property type="molecule type" value="Genomic_DNA"/>
</dbReference>
<dbReference type="InterPro" id="IPR011990">
    <property type="entry name" value="TPR-like_helical_dom_sf"/>
</dbReference>
<accession>A0AAW7JVD6</accession>
<feature type="domain" description="RagB/SusD" evidence="6">
    <location>
        <begin position="361"/>
        <end position="507"/>
    </location>
</feature>
<evidence type="ECO:0000313" key="9">
    <source>
        <dbReference type="EMBL" id="MDN0025771.1"/>
    </source>
</evidence>
<dbReference type="RefSeq" id="WP_289826108.1">
    <property type="nucleotide sequence ID" value="NZ_JAUEIE010000015.1"/>
</dbReference>
<keyword evidence="10" id="KW-1185">Reference proteome</keyword>
<feature type="domain" description="SusD-like N-terminal" evidence="7">
    <location>
        <begin position="93"/>
        <end position="237"/>
    </location>
</feature>
<sequence length="507" mass="56463">MNRYILFPVLALTLTLASCDMDKNPYNAIPEDEALMTPTDFKNMSVPLYTGMRSFVGSSYFCTGPDEQSDDFNATTGAGISDLHRWDFNASLRSGDALYASCQSMIASANFIIDGYNKCDMSNKSLFTDEAMATVRNVKGEAFFTRAYFLFNLAQFFCADYDESNADEKNSGVSYRTDYYPSSDASTYPGRKTLRETYKQITDDLDSALLYVNVSGEQSSYYITIDAVKAVKARVALAMDDYPTAAELAAEVIGTGTYTLAGSADRLNQMWAGNFDTESIFKLSASKSDQLASQTGLQYLPYTSGGMPSYVPTQTAIDLYSDNDYRKSVFFTPITFQTSTGVVGNVLAFNKYPEEAYPYQATGGSYDYARFTIEPKLIRISEMYLIAAEAYAMSGDLRNASQYLNDFKAKRIAGYQTQSFSSVDRIMTEIQNERHREFIGEGMRLLDLKRWNLGVTRGTPQQEDICAMPGADYSTGLSVPAGDYHFVWPIPTHEMDTNPKMVQNSGY</sequence>
<reference evidence="9" key="1">
    <citation type="submission" date="2023-06" db="EMBL/GenBank/DDBJ databases">
        <authorList>
            <person name="Zeman M."/>
            <person name="Kubasova T."/>
            <person name="Jahodarova E."/>
            <person name="Nykrynova M."/>
            <person name="Rychlik I."/>
        </authorList>
    </citation>
    <scope>NUCLEOTIDE SEQUENCE</scope>
    <source>
        <strain evidence="9">ET15</strain>
        <strain evidence="8">ET37</strain>
    </source>
</reference>
<reference evidence="9" key="2">
    <citation type="submission" date="2023-08" db="EMBL/GenBank/DDBJ databases">
        <title>Identification and characterization of horizontal gene transfer across gut microbiota members of farm animals based on homology search.</title>
        <authorList>
            <person name="Schwarzerova J."/>
            <person name="Nykrynova M."/>
            <person name="Jureckova K."/>
            <person name="Cejkova D."/>
            <person name="Rychlik I."/>
        </authorList>
    </citation>
    <scope>NUCLEOTIDE SEQUENCE</scope>
    <source>
        <strain evidence="9">ET15</strain>
        <strain evidence="8">ET37</strain>
    </source>
</reference>
<keyword evidence="4" id="KW-0472">Membrane</keyword>
<evidence type="ECO:0000313" key="10">
    <source>
        <dbReference type="Proteomes" id="UP001167831"/>
    </source>
</evidence>
<evidence type="ECO:0000256" key="4">
    <source>
        <dbReference type="ARBA" id="ARBA00023136"/>
    </source>
</evidence>
<evidence type="ECO:0000256" key="3">
    <source>
        <dbReference type="ARBA" id="ARBA00022729"/>
    </source>
</evidence>
<dbReference type="Proteomes" id="UP001168478">
    <property type="component" value="Unassembled WGS sequence"/>
</dbReference>
<dbReference type="InterPro" id="IPR033985">
    <property type="entry name" value="SusD-like_N"/>
</dbReference>
<dbReference type="GO" id="GO:0009279">
    <property type="term" value="C:cell outer membrane"/>
    <property type="evidence" value="ECO:0007669"/>
    <property type="project" value="UniProtKB-SubCell"/>
</dbReference>
<dbReference type="InterPro" id="IPR012944">
    <property type="entry name" value="SusD_RagB_dom"/>
</dbReference>
<organism evidence="9 11">
    <name type="scientific">Leyella lascolaii</name>
    <dbReference type="NCBI Taxonomy" id="1776379"/>
    <lineage>
        <taxon>Bacteria</taxon>
        <taxon>Pseudomonadati</taxon>
        <taxon>Bacteroidota</taxon>
        <taxon>Bacteroidia</taxon>
        <taxon>Bacteroidales</taxon>
        <taxon>Prevotellaceae</taxon>
        <taxon>Leyella</taxon>
    </lineage>
</organism>
<comment type="subcellular location">
    <subcellularLocation>
        <location evidence="1">Cell outer membrane</location>
    </subcellularLocation>
</comment>
<evidence type="ECO:0000256" key="5">
    <source>
        <dbReference type="ARBA" id="ARBA00023237"/>
    </source>
</evidence>
<dbReference type="Pfam" id="PF07980">
    <property type="entry name" value="SusD_RagB"/>
    <property type="match status" value="1"/>
</dbReference>
<dbReference type="SUPFAM" id="SSF48452">
    <property type="entry name" value="TPR-like"/>
    <property type="match status" value="1"/>
</dbReference>
<evidence type="ECO:0000313" key="11">
    <source>
        <dbReference type="Proteomes" id="UP001168478"/>
    </source>
</evidence>